<protein>
    <submittedName>
        <fullName evidence="2">Uncharacterized protein</fullName>
    </submittedName>
</protein>
<evidence type="ECO:0000313" key="2">
    <source>
        <dbReference type="EMBL" id="MEK9501612.1"/>
    </source>
</evidence>
<feature type="signal peptide" evidence="1">
    <location>
        <begin position="1"/>
        <end position="20"/>
    </location>
</feature>
<evidence type="ECO:0000256" key="1">
    <source>
        <dbReference type="SAM" id="SignalP"/>
    </source>
</evidence>
<dbReference type="RefSeq" id="WP_405287015.1">
    <property type="nucleotide sequence ID" value="NZ_JBBHLI010000006.1"/>
</dbReference>
<gene>
    <name evidence="2" type="ORF">WI372_11530</name>
</gene>
<name>A0ABU9EA45_9BACT</name>
<keyword evidence="3" id="KW-1185">Reference proteome</keyword>
<comment type="caution">
    <text evidence="2">The sequence shown here is derived from an EMBL/GenBank/DDBJ whole genome shotgun (WGS) entry which is preliminary data.</text>
</comment>
<dbReference type="EMBL" id="JBBHLI010000006">
    <property type="protein sequence ID" value="MEK9501612.1"/>
    <property type="molecule type" value="Genomic_DNA"/>
</dbReference>
<organism evidence="2 3">
    <name type="scientific">Gaopeijia maritima</name>
    <dbReference type="NCBI Taxonomy" id="3119007"/>
    <lineage>
        <taxon>Bacteria</taxon>
        <taxon>Pseudomonadati</taxon>
        <taxon>Gemmatimonadota</taxon>
        <taxon>Longimicrobiia</taxon>
        <taxon>Gaopeijiales</taxon>
        <taxon>Gaopeijiaceae</taxon>
        <taxon>Gaopeijia</taxon>
    </lineage>
</organism>
<accession>A0ABU9EA45</accession>
<sequence length="144" mass="15132">MIARLCLLAVLVLLPGGCESSTEPVADVPAGLSVTLNDVIVARVTGATVEGGIHVHFGEYSGLFVVDILNGRGQPMTPDADHYLEVAVGDLGLVSFVPSAQGAFRGEFEMYGEGETTLTFRLMREGSAVPEWTSPPLDLVVVAC</sequence>
<reference evidence="2 3" key="1">
    <citation type="submission" date="2024-02" db="EMBL/GenBank/DDBJ databases">
        <title>A novel Gemmatimonadota bacterium.</title>
        <authorList>
            <person name="Du Z.-J."/>
            <person name="Ye Y.-Q."/>
        </authorList>
    </citation>
    <scope>NUCLEOTIDE SEQUENCE [LARGE SCALE GENOMIC DNA]</scope>
    <source>
        <strain evidence="2 3">DH-20</strain>
    </source>
</reference>
<feature type="chain" id="PRO_5047417547" evidence="1">
    <location>
        <begin position="21"/>
        <end position="144"/>
    </location>
</feature>
<evidence type="ECO:0000313" key="3">
    <source>
        <dbReference type="Proteomes" id="UP001484239"/>
    </source>
</evidence>
<keyword evidence="1" id="KW-0732">Signal</keyword>
<proteinExistence type="predicted"/>
<dbReference type="Proteomes" id="UP001484239">
    <property type="component" value="Unassembled WGS sequence"/>
</dbReference>